<dbReference type="OMA" id="VNIVQCC"/>
<keyword evidence="2" id="KW-1185">Reference proteome</keyword>
<evidence type="ECO:0008006" key="3">
    <source>
        <dbReference type="Google" id="ProtNLM"/>
    </source>
</evidence>
<dbReference type="PANTHER" id="PTHR31579:SF42">
    <property type="entry name" value="DUF506 FAMILY PROTEIN (DUF506)"/>
    <property type="match status" value="1"/>
</dbReference>
<dbReference type="PANTHER" id="PTHR31579">
    <property type="entry name" value="OS03G0796600 PROTEIN"/>
    <property type="match status" value="1"/>
</dbReference>
<dbReference type="NCBIfam" id="TIGR01615">
    <property type="entry name" value="A_thal_3542"/>
    <property type="match status" value="1"/>
</dbReference>
<dbReference type="EMBL" id="KI394757">
    <property type="protein sequence ID" value="ERN01608.1"/>
    <property type="molecule type" value="Genomic_DNA"/>
</dbReference>
<evidence type="ECO:0000313" key="1">
    <source>
        <dbReference type="EMBL" id="ERN01608.1"/>
    </source>
</evidence>
<accession>W1P0Z9</accession>
<dbReference type="Gramene" id="ERN01608">
    <property type="protein sequence ID" value="ERN01608"/>
    <property type="gene ID" value="AMTR_s00090p00038710"/>
</dbReference>
<dbReference type="eggNOG" id="ENOG502QVJD">
    <property type="taxonomic scope" value="Eukaryota"/>
</dbReference>
<name>W1P0Z9_AMBTC</name>
<evidence type="ECO:0000313" key="2">
    <source>
        <dbReference type="Proteomes" id="UP000017836"/>
    </source>
</evidence>
<organism evidence="1 2">
    <name type="scientific">Amborella trichopoda</name>
    <dbReference type="NCBI Taxonomy" id="13333"/>
    <lineage>
        <taxon>Eukaryota</taxon>
        <taxon>Viridiplantae</taxon>
        <taxon>Streptophyta</taxon>
        <taxon>Embryophyta</taxon>
        <taxon>Tracheophyta</taxon>
        <taxon>Spermatophyta</taxon>
        <taxon>Magnoliopsida</taxon>
        <taxon>Amborellales</taxon>
        <taxon>Amborellaceae</taxon>
        <taxon>Amborella</taxon>
    </lineage>
</organism>
<dbReference type="Proteomes" id="UP000017836">
    <property type="component" value="Unassembled WGS sequence"/>
</dbReference>
<dbReference type="Pfam" id="PF04720">
    <property type="entry name" value="PDDEXK_6"/>
    <property type="match status" value="1"/>
</dbReference>
<reference evidence="2" key="1">
    <citation type="journal article" date="2013" name="Science">
        <title>The Amborella genome and the evolution of flowering plants.</title>
        <authorList>
            <consortium name="Amborella Genome Project"/>
        </authorList>
    </citation>
    <scope>NUCLEOTIDE SEQUENCE [LARGE SCALE GENOMIC DNA]</scope>
</reference>
<protein>
    <recommendedName>
        <fullName evidence="3">DUF506 domain-containing protein</fullName>
    </recommendedName>
</protein>
<gene>
    <name evidence="1" type="ORF">AMTR_s00090p00038710</name>
</gene>
<sequence length="244" mass="28118">MGVRLKKVTDPLNELVKAQLFESGTESCSGSEHDELFYDGLFVDDEKAGENMRGGKNFGFLLRGEEEDGESVKKTIEGFVLGKICSDDLFQRELILCVEKLESSRETCSSNRWLMKKLRDKGYNAGLCISRWERLGNLPAGDYEYIDVISSIDNTTRYIIDLDLVSNFDIARPTSHFLGIRQLIPPVFVGKPQILKSIIKLLCEETKRSIRAQEMHLPPWRRYRYIQAKWFGPHRRTINHKLEV</sequence>
<proteinExistence type="predicted"/>
<dbReference type="AlphaFoldDB" id="W1P0Z9"/>
<dbReference type="HOGENOM" id="CLU_042726_1_0_1"/>
<dbReference type="InterPro" id="IPR006502">
    <property type="entry name" value="PDDEXK-like"/>
</dbReference>